<dbReference type="EMBL" id="CP095045">
    <property type="protein sequence ID" value="UOQ58763.1"/>
    <property type="molecule type" value="Genomic_DNA"/>
</dbReference>
<name>A0ABY4FR49_9MICO</name>
<organism evidence="1 2">
    <name type="scientific">Leucobacter allii</name>
    <dbReference type="NCBI Taxonomy" id="2932247"/>
    <lineage>
        <taxon>Bacteria</taxon>
        <taxon>Bacillati</taxon>
        <taxon>Actinomycetota</taxon>
        <taxon>Actinomycetes</taxon>
        <taxon>Micrococcales</taxon>
        <taxon>Microbacteriaceae</taxon>
        <taxon>Leucobacter</taxon>
    </lineage>
</organism>
<evidence type="ECO:0000313" key="1">
    <source>
        <dbReference type="EMBL" id="UOQ58763.1"/>
    </source>
</evidence>
<dbReference type="Proteomes" id="UP000831786">
    <property type="component" value="Chromosome"/>
</dbReference>
<proteinExistence type="predicted"/>
<reference evidence="1 2" key="1">
    <citation type="submission" date="2022-04" db="EMBL/GenBank/DDBJ databases">
        <title>Leucobacter sp. isolated from rhizosphere of garlic.</title>
        <authorList>
            <person name="Won M."/>
            <person name="Lee C.-M."/>
            <person name="Woen H.-Y."/>
            <person name="Kwon S.-W."/>
        </authorList>
    </citation>
    <scope>NUCLEOTIDE SEQUENCE [LARGE SCALE GENOMIC DNA]</scope>
    <source>
        <strain evidence="1 2">H21R-40</strain>
    </source>
</reference>
<sequence>MFPDQYRAVEPESFELDPDEPARLRSDVVALLKSYGLQRGLETRDSRAPEGSRKSSKISVVKLEASDDRLIVGATFD</sequence>
<protein>
    <submittedName>
        <fullName evidence="1">Uncharacterized protein</fullName>
    </submittedName>
</protein>
<dbReference type="RefSeq" id="WP_244729880.1">
    <property type="nucleotide sequence ID" value="NZ_CP095045.1"/>
</dbReference>
<accession>A0ABY4FR49</accession>
<keyword evidence="2" id="KW-1185">Reference proteome</keyword>
<gene>
    <name evidence="1" type="ORF">MUN78_08070</name>
</gene>
<evidence type="ECO:0000313" key="2">
    <source>
        <dbReference type="Proteomes" id="UP000831786"/>
    </source>
</evidence>